<sequence length="436" mass="48832">MNLPLFIRKVFLLCFSFLFFSSASWSQSNNYQGNASNLELTQLSGFSDDERIKILLLNLLPSGMTETAAVEIGKVLQLNIYNTNHFTVVGPAEWNVEIRDQDPTLADCHEIACGAMIGKLFHADKVLVGTLHSEIMLNENSEEESSFVLSVRMVDTRTNITDFSDEVQFTELHMHDELFRLAARISDNTLLVGNVLNTKPSGITLNFGRAQGIKTGQQLVISRRTSVKSASADSVKETIFQNIALAEVVQVSDFSAEAVIVQKISSVARGDQVQTYIDKEKLIRMISQTRKELDTQKRLKPKKHVIRLEPKEHVIRLEPKVGKVSTDYSQWSNRYQQTKAQHDRWLYSTAGAGGATILFLSGVIQMSGVLSVLPWIAGAGTVYSGIRYFHYRDLMNELSTEGRSHGFISSSLAPQPSGWQLNPVPKGFQLNWVKRF</sequence>
<dbReference type="EMBL" id="UINC01001191">
    <property type="protein sequence ID" value="SUZ73811.1"/>
    <property type="molecule type" value="Genomic_DNA"/>
</dbReference>
<dbReference type="Gene3D" id="2.40.10.410">
    <property type="entry name" value="FlgT, C-terminal domain"/>
    <property type="match status" value="1"/>
</dbReference>
<gene>
    <name evidence="1" type="ORF">METZ01_LOCUS26665</name>
</gene>
<evidence type="ECO:0000313" key="1">
    <source>
        <dbReference type="EMBL" id="SUZ73811.1"/>
    </source>
</evidence>
<protein>
    <submittedName>
        <fullName evidence="1">Uncharacterized protein</fullName>
    </submittedName>
</protein>
<dbReference type="AlphaFoldDB" id="A0A381Q382"/>
<reference evidence="1" key="1">
    <citation type="submission" date="2018-05" db="EMBL/GenBank/DDBJ databases">
        <authorList>
            <person name="Lanie J.A."/>
            <person name="Ng W.-L."/>
            <person name="Kazmierczak K.M."/>
            <person name="Andrzejewski T.M."/>
            <person name="Davidsen T.M."/>
            <person name="Wayne K.J."/>
            <person name="Tettelin H."/>
            <person name="Glass J.I."/>
            <person name="Rusch D."/>
            <person name="Podicherti R."/>
            <person name="Tsui H.-C.T."/>
            <person name="Winkler M.E."/>
        </authorList>
    </citation>
    <scope>NUCLEOTIDE SEQUENCE</scope>
</reference>
<accession>A0A381Q382</accession>
<dbReference type="InterPro" id="IPR038165">
    <property type="entry name" value="FlgT_C_sf"/>
</dbReference>
<proteinExistence type="predicted"/>
<name>A0A381Q382_9ZZZZ</name>
<organism evidence="1">
    <name type="scientific">marine metagenome</name>
    <dbReference type="NCBI Taxonomy" id="408172"/>
    <lineage>
        <taxon>unclassified sequences</taxon>
        <taxon>metagenomes</taxon>
        <taxon>ecological metagenomes</taxon>
    </lineage>
</organism>